<dbReference type="AlphaFoldDB" id="A0A437QEE1"/>
<evidence type="ECO:0000259" key="1">
    <source>
        <dbReference type="Pfam" id="PF07883"/>
    </source>
</evidence>
<keyword evidence="3" id="KW-1185">Reference proteome</keyword>
<dbReference type="InterPro" id="IPR013096">
    <property type="entry name" value="Cupin_2"/>
</dbReference>
<dbReference type="Proteomes" id="UP000282818">
    <property type="component" value="Unassembled WGS sequence"/>
</dbReference>
<dbReference type="InterPro" id="IPR011051">
    <property type="entry name" value="RmlC_Cupin_sf"/>
</dbReference>
<evidence type="ECO:0000313" key="2">
    <source>
        <dbReference type="EMBL" id="RVU32928.1"/>
    </source>
</evidence>
<dbReference type="RefSeq" id="WP_127693095.1">
    <property type="nucleotide sequence ID" value="NZ_SACQ01000001.1"/>
</dbReference>
<gene>
    <name evidence="2" type="ORF">EOE65_04550</name>
</gene>
<sequence length="96" mass="10886">MADKRPQAVGTKQLENERFIVTEWRFPPGGETGWHRHEHDYVVVPQTDGNLEIETAEGGFVAPLKTGQSYARSIGVEHNVINANDYEFVFIEVETK</sequence>
<dbReference type="Gene3D" id="2.60.120.10">
    <property type="entry name" value="Jelly Rolls"/>
    <property type="match status" value="1"/>
</dbReference>
<dbReference type="InterPro" id="IPR014710">
    <property type="entry name" value="RmlC-like_jellyroll"/>
</dbReference>
<protein>
    <submittedName>
        <fullName evidence="2">Cupin domain-containing protein</fullName>
    </submittedName>
</protein>
<evidence type="ECO:0000313" key="3">
    <source>
        <dbReference type="Proteomes" id="UP000282818"/>
    </source>
</evidence>
<proteinExistence type="predicted"/>
<name>A0A437QEE1_9GAMM</name>
<feature type="domain" description="Cupin type-2" evidence="1">
    <location>
        <begin position="23"/>
        <end position="93"/>
    </location>
</feature>
<dbReference type="SUPFAM" id="SSF51182">
    <property type="entry name" value="RmlC-like cupins"/>
    <property type="match status" value="1"/>
</dbReference>
<reference evidence="2 3" key="1">
    <citation type="submission" date="2019-01" db="EMBL/GenBank/DDBJ databases">
        <authorList>
            <person name="Chen W.-M."/>
        </authorList>
    </citation>
    <scope>NUCLEOTIDE SEQUENCE [LARGE SCALE GENOMIC DNA]</scope>
    <source>
        <strain evidence="2 3">HPM-16</strain>
    </source>
</reference>
<organism evidence="2 3">
    <name type="scientific">Neptunomonas marina</name>
    <dbReference type="NCBI Taxonomy" id="1815562"/>
    <lineage>
        <taxon>Bacteria</taxon>
        <taxon>Pseudomonadati</taxon>
        <taxon>Pseudomonadota</taxon>
        <taxon>Gammaproteobacteria</taxon>
        <taxon>Oceanospirillales</taxon>
        <taxon>Oceanospirillaceae</taxon>
        <taxon>Neptunomonas</taxon>
    </lineage>
</organism>
<dbReference type="Pfam" id="PF07883">
    <property type="entry name" value="Cupin_2"/>
    <property type="match status" value="1"/>
</dbReference>
<accession>A0A437QEE1</accession>
<dbReference type="EMBL" id="SACQ01000001">
    <property type="protein sequence ID" value="RVU32928.1"/>
    <property type="molecule type" value="Genomic_DNA"/>
</dbReference>
<dbReference type="CDD" id="cd06982">
    <property type="entry name" value="cupin_BauB-like"/>
    <property type="match status" value="1"/>
</dbReference>
<comment type="caution">
    <text evidence="2">The sequence shown here is derived from an EMBL/GenBank/DDBJ whole genome shotgun (WGS) entry which is preliminary data.</text>
</comment>